<dbReference type="InterPro" id="IPR037524">
    <property type="entry name" value="PA14/GLEYA"/>
</dbReference>
<evidence type="ECO:0000313" key="3">
    <source>
        <dbReference type="EMBL" id="MEQ2379855.1"/>
    </source>
</evidence>
<dbReference type="SUPFAM" id="SSF49478">
    <property type="entry name" value="Cna protein B-type domain"/>
    <property type="match status" value="1"/>
</dbReference>
<evidence type="ECO:0000256" key="1">
    <source>
        <dbReference type="SAM" id="MobiDB-lite"/>
    </source>
</evidence>
<feature type="region of interest" description="Disordered" evidence="1">
    <location>
        <begin position="53"/>
        <end position="84"/>
    </location>
</feature>
<dbReference type="Proteomes" id="UP001442364">
    <property type="component" value="Unassembled WGS sequence"/>
</dbReference>
<dbReference type="Pfam" id="PF17802">
    <property type="entry name" value="SpaA"/>
    <property type="match status" value="1"/>
</dbReference>
<name>A0ABV1BXS9_9FIRM</name>
<dbReference type="InterPro" id="IPR051154">
    <property type="entry name" value="Prespore-cell_inducing_factor"/>
</dbReference>
<dbReference type="PROSITE" id="PS51820">
    <property type="entry name" value="PA14"/>
    <property type="match status" value="1"/>
</dbReference>
<dbReference type="NCBIfam" id="TIGR02148">
    <property type="entry name" value="Fibro_Slime"/>
    <property type="match status" value="1"/>
</dbReference>
<dbReference type="RefSeq" id="WP_055306383.1">
    <property type="nucleotide sequence ID" value="NZ_DAWECI010000027.1"/>
</dbReference>
<feature type="domain" description="PA14" evidence="2">
    <location>
        <begin position="239"/>
        <end position="404"/>
    </location>
</feature>
<keyword evidence="4" id="KW-1185">Reference proteome</keyword>
<sequence>MGINWKHRKVIVSIVMCVLLCVTAITAMMYTAFGAGSSNIKNVNAIQVYSNDKAGSADTSEGTDTTGNMDKAGSTDTTGNADTPGVSKLAASDNVLEGYCTFYDYVVAPYKGNVYGWGYKEYPKRSINTSSNYADNGKPKLTVGTIDQNFRANQHNCYVNGLNVNTCIYYNGGIKTTGSFSGVKKDYMNASQGIIYGLDKENYKNVLFNVDEPGLFSDAKKTGKTIYNNYKLTFDKQDNGNDSSTYTLKSVTSPSGDVTLAGDNFFPLNNADSNVLDCGYNAADGQKGTNYYFGMRYDISFSLNGYTGDLLYKFTGDDDLWVFVDGELVLDLGGIHPECGGDVDLWQTGPIARELQTVASRDKVNMSTNHTITVLYMERGGNASNCNMKFIVPNSARIDIADSGNLNFKKIDDRGNGLANAVFGITSKDNKENALTKTSVSDKNGIVSFDNLPVGKYILKEITAPDGYTGSGEEYNVEVVLDENDSSTAIATLTDNSGNVIAVTRTKVQYIDGKKSYAVENVFNSSIVNTRNVSIEDFIVDKQVRVEDWDNRTYKINLMTGISNNNGSYAEGDVINNVIIRDYIDSRFDIIADNNEIVTADKAADQPYSVNGGNIKYDKERNLLYVEWDNQSVQYSDSKLYTWEKSIFVKAKDNYIGGNNVTTNASASGVIINGGIKEFDTPTVNVKVNGTLKCRENVIFYGENITSADYEMSEMFKLNGNIREDGNALTEQDYYTEWYEDNNGTLGSVITKADVINRINSNASTGSDSVYYVKGFYNVTPVSNSDECTINTDGHIASSIIYNNDEPGDHYGSDCACYRIKVVKGQLDITKYIDEQYIDNKVIRANQTFIFRIEQYGVVNEDNTENKGALEAVFYATASFDANGDVLSATSTVTGLKKGFYSVIEEESWTPEYTLIKKSDNYSGNDSYKECEDIFIGKRIDGTKPEFFGLDKLHYGNTADGDKAQADFSNVIKKNYNWLRDAASAVNKFIR</sequence>
<dbReference type="EMBL" id="JBBMER010000005">
    <property type="protein sequence ID" value="MEQ2379855.1"/>
    <property type="molecule type" value="Genomic_DNA"/>
</dbReference>
<dbReference type="InterPro" id="IPR013783">
    <property type="entry name" value="Ig-like_fold"/>
</dbReference>
<feature type="compositionally biased region" description="Polar residues" evidence="1">
    <location>
        <begin position="57"/>
        <end position="81"/>
    </location>
</feature>
<protein>
    <submittedName>
        <fullName evidence="3">SpaA isopeptide-forming pilin-related protein</fullName>
    </submittedName>
</protein>
<dbReference type="Gene3D" id="2.60.40.10">
    <property type="entry name" value="Immunoglobulins"/>
    <property type="match status" value="1"/>
</dbReference>
<gene>
    <name evidence="3" type="ORF">WMO14_08170</name>
</gene>
<comment type="caution">
    <text evidence="3">The sequence shown here is derived from an EMBL/GenBank/DDBJ whole genome shotgun (WGS) entry which is preliminary data.</text>
</comment>
<reference evidence="3 4" key="1">
    <citation type="submission" date="2024-03" db="EMBL/GenBank/DDBJ databases">
        <title>Human intestinal bacterial collection.</title>
        <authorList>
            <person name="Pauvert C."/>
            <person name="Hitch T.C.A."/>
            <person name="Clavel T."/>
        </authorList>
    </citation>
    <scope>NUCLEOTIDE SEQUENCE [LARGE SCALE GENOMIC DNA]</scope>
    <source>
        <strain evidence="3 4">CLA-AA-H255</strain>
    </source>
</reference>
<accession>A0ABV1BXS9</accession>
<evidence type="ECO:0000259" key="2">
    <source>
        <dbReference type="PROSITE" id="PS51820"/>
    </source>
</evidence>
<dbReference type="PANTHER" id="PTHR31137">
    <property type="entry name" value="PROTEIN PSIB-RELATED-RELATED"/>
    <property type="match status" value="1"/>
</dbReference>
<organism evidence="3 4">
    <name type="scientific">[Lactobacillus] rogosae</name>
    <dbReference type="NCBI Taxonomy" id="706562"/>
    <lineage>
        <taxon>Bacteria</taxon>
        <taxon>Bacillati</taxon>
        <taxon>Bacillota</taxon>
        <taxon>Clostridia</taxon>
        <taxon>Lachnospirales</taxon>
        <taxon>Lachnospiraceae</taxon>
        <taxon>Lachnospira</taxon>
    </lineage>
</organism>
<dbReference type="InterPro" id="IPR011874">
    <property type="entry name" value="Fibro_Slime"/>
</dbReference>
<dbReference type="PANTHER" id="PTHR31137:SF29">
    <property type="entry name" value="PROTEIN PSIA-RELATED"/>
    <property type="match status" value="1"/>
</dbReference>
<evidence type="ECO:0000313" key="4">
    <source>
        <dbReference type="Proteomes" id="UP001442364"/>
    </source>
</evidence>
<dbReference type="InterPro" id="IPR041033">
    <property type="entry name" value="SpaA_PFL_dom_1"/>
</dbReference>
<proteinExistence type="predicted"/>